<evidence type="ECO:0000313" key="5">
    <source>
        <dbReference type="Proteomes" id="UP001172778"/>
    </source>
</evidence>
<name>A0ABT7DRR9_9NEIS</name>
<keyword evidence="1" id="KW-0596">Phosphopantetheine</keyword>
<keyword evidence="5" id="KW-1185">Reference proteome</keyword>
<keyword evidence="2" id="KW-0597">Phosphoprotein</keyword>
<feature type="domain" description="Carrier" evidence="3">
    <location>
        <begin position="17"/>
        <end position="92"/>
    </location>
</feature>
<protein>
    <submittedName>
        <fullName evidence="4">Acyl carrier protein</fullName>
    </submittedName>
</protein>
<dbReference type="SUPFAM" id="SSF47336">
    <property type="entry name" value="ACP-like"/>
    <property type="match status" value="1"/>
</dbReference>
<dbReference type="Gene3D" id="1.10.1200.10">
    <property type="entry name" value="ACP-like"/>
    <property type="match status" value="1"/>
</dbReference>
<evidence type="ECO:0000259" key="3">
    <source>
        <dbReference type="PROSITE" id="PS50075"/>
    </source>
</evidence>
<dbReference type="Pfam" id="PF00550">
    <property type="entry name" value="PP-binding"/>
    <property type="match status" value="1"/>
</dbReference>
<dbReference type="Proteomes" id="UP001172778">
    <property type="component" value="Unassembled WGS sequence"/>
</dbReference>
<dbReference type="PROSITE" id="PS00012">
    <property type="entry name" value="PHOSPHOPANTETHEINE"/>
    <property type="match status" value="1"/>
</dbReference>
<comment type="caution">
    <text evidence="4">The sequence shown here is derived from an EMBL/GenBank/DDBJ whole genome shotgun (WGS) entry which is preliminary data.</text>
</comment>
<accession>A0ABT7DRR9</accession>
<reference evidence="4" key="1">
    <citation type="submission" date="2023-03" db="EMBL/GenBank/DDBJ databases">
        <title>Chitinimonas shenzhenensis gen. nov., sp. nov., a novel member of family Burkholderiaceae isolated from activated sludge collected in Shen Zhen, China.</title>
        <authorList>
            <person name="Wang X."/>
        </authorList>
    </citation>
    <scope>NUCLEOTIDE SEQUENCE</scope>
    <source>
        <strain evidence="4">DQS-5</strain>
    </source>
</reference>
<dbReference type="EMBL" id="JARRAF010000001">
    <property type="protein sequence ID" value="MDK2122758.1"/>
    <property type="molecule type" value="Genomic_DNA"/>
</dbReference>
<evidence type="ECO:0000256" key="2">
    <source>
        <dbReference type="ARBA" id="ARBA00022553"/>
    </source>
</evidence>
<dbReference type="InterPro" id="IPR006162">
    <property type="entry name" value="Ppantetheine_attach_site"/>
</dbReference>
<dbReference type="SMART" id="SM01294">
    <property type="entry name" value="PKS_PP_betabranch"/>
    <property type="match status" value="1"/>
</dbReference>
<organism evidence="4 5">
    <name type="scientific">Parachitinimonas caeni</name>
    <dbReference type="NCBI Taxonomy" id="3031301"/>
    <lineage>
        <taxon>Bacteria</taxon>
        <taxon>Pseudomonadati</taxon>
        <taxon>Pseudomonadota</taxon>
        <taxon>Betaproteobacteria</taxon>
        <taxon>Neisseriales</taxon>
        <taxon>Chitinibacteraceae</taxon>
        <taxon>Parachitinimonas</taxon>
    </lineage>
</organism>
<gene>
    <name evidence="4" type="ORF">PZA18_01705</name>
</gene>
<proteinExistence type="predicted"/>
<dbReference type="InterPro" id="IPR036736">
    <property type="entry name" value="ACP-like_sf"/>
</dbReference>
<dbReference type="SMART" id="SM00823">
    <property type="entry name" value="PKS_PP"/>
    <property type="match status" value="1"/>
</dbReference>
<sequence length="92" mass="9747">MSDTSVLSPVAKTGTVANEDQIIDWLRQYIGDVLALPEDEIDIDASFQQLGLDSSAAVGMTGDLADWLGRDIDAAAAYDHPTIRGLAKALVS</sequence>
<dbReference type="InterPro" id="IPR020806">
    <property type="entry name" value="PKS_PP-bd"/>
</dbReference>
<dbReference type="InterPro" id="IPR009081">
    <property type="entry name" value="PP-bd_ACP"/>
</dbReference>
<dbReference type="RefSeq" id="WP_284099035.1">
    <property type="nucleotide sequence ID" value="NZ_JARRAF010000001.1"/>
</dbReference>
<evidence type="ECO:0000256" key="1">
    <source>
        <dbReference type="ARBA" id="ARBA00022450"/>
    </source>
</evidence>
<evidence type="ECO:0000313" key="4">
    <source>
        <dbReference type="EMBL" id="MDK2122758.1"/>
    </source>
</evidence>
<dbReference type="PROSITE" id="PS50075">
    <property type="entry name" value="CARRIER"/>
    <property type="match status" value="1"/>
</dbReference>